<dbReference type="Proteomes" id="UP000251647">
    <property type="component" value="Unassembled WGS sequence"/>
</dbReference>
<evidence type="ECO:0000256" key="2">
    <source>
        <dbReference type="ARBA" id="ARBA00004442"/>
    </source>
</evidence>
<dbReference type="InterPro" id="IPR045584">
    <property type="entry name" value="Pilin-like"/>
</dbReference>
<feature type="domain" description="Trimeric autotransporter adhesin YadA-like C-terminal membrane anchor" evidence="10">
    <location>
        <begin position="192"/>
        <end position="253"/>
    </location>
</feature>
<keyword evidence="7" id="KW-0998">Cell outer membrane</keyword>
<gene>
    <name evidence="11" type="ORF">NCTC11647_00504</name>
</gene>
<evidence type="ECO:0000313" key="12">
    <source>
        <dbReference type="Proteomes" id="UP000251647"/>
    </source>
</evidence>
<evidence type="ECO:0000256" key="3">
    <source>
        <dbReference type="ARBA" id="ARBA00022452"/>
    </source>
</evidence>
<keyword evidence="6" id="KW-0472">Membrane</keyword>
<evidence type="ECO:0000256" key="7">
    <source>
        <dbReference type="ARBA" id="ARBA00023237"/>
    </source>
</evidence>
<dbReference type="SUPFAM" id="SSF54523">
    <property type="entry name" value="Pili subunits"/>
    <property type="match status" value="1"/>
</dbReference>
<dbReference type="Pfam" id="PF03895">
    <property type="entry name" value="YadA_anchor"/>
    <property type="match status" value="1"/>
</dbReference>
<keyword evidence="3" id="KW-1134">Transmembrane beta strand</keyword>
<accession>A0A2X1W8S3</accession>
<sequence>MKKTTIALSLSMLMSSMAIAATPSNPIEQPKPSHPIENVRPTQPIEAAPSNPIEPPKPTHPIENVRPTQPIEAAPSNPIEPPKPTHPIENEKPSQPIEAAPENPIENTKPSKPIEAAPENPIEVPATPEQPIVADPDFGVTPKSNDTVRIDNLEKSFQSFAEETQRKFSELDEQMDGVRAGLHAVTNARPYVANGQFAVGAGVGFAGSKEALALGGAYGINENLSVSGTFHYETSGKYSSSEVAGGVGLQYSFN</sequence>
<feature type="signal peptide" evidence="9">
    <location>
        <begin position="1"/>
        <end position="20"/>
    </location>
</feature>
<dbReference type="GO" id="GO:0009986">
    <property type="term" value="C:cell surface"/>
    <property type="evidence" value="ECO:0007669"/>
    <property type="project" value="UniProtKB-SubCell"/>
</dbReference>
<protein>
    <submittedName>
        <fullName evidence="11">YadA-like C-terminal region</fullName>
    </submittedName>
</protein>
<evidence type="ECO:0000256" key="9">
    <source>
        <dbReference type="SAM" id="SignalP"/>
    </source>
</evidence>
<evidence type="ECO:0000259" key="10">
    <source>
        <dbReference type="Pfam" id="PF03895"/>
    </source>
</evidence>
<organism evidence="11 12">
    <name type="scientific">Photobacterium damselae</name>
    <dbReference type="NCBI Taxonomy" id="38293"/>
    <lineage>
        <taxon>Bacteria</taxon>
        <taxon>Pseudomonadati</taxon>
        <taxon>Pseudomonadota</taxon>
        <taxon>Gammaproteobacteria</taxon>
        <taxon>Vibrionales</taxon>
        <taxon>Vibrionaceae</taxon>
        <taxon>Photobacterium</taxon>
    </lineage>
</organism>
<keyword evidence="5 9" id="KW-0732">Signal</keyword>
<reference evidence="11 12" key="1">
    <citation type="submission" date="2018-06" db="EMBL/GenBank/DDBJ databases">
        <authorList>
            <consortium name="Pathogen Informatics"/>
            <person name="Doyle S."/>
        </authorList>
    </citation>
    <scope>NUCLEOTIDE SEQUENCE [LARGE SCALE GENOMIC DNA]</scope>
    <source>
        <strain evidence="11 12">NCTC11647</strain>
    </source>
</reference>
<evidence type="ECO:0000313" key="11">
    <source>
        <dbReference type="EMBL" id="SPY27449.1"/>
    </source>
</evidence>
<dbReference type="Gene3D" id="3.30.1300.30">
    <property type="entry name" value="GSPII I/J protein-like"/>
    <property type="match status" value="1"/>
</dbReference>
<dbReference type="EMBL" id="UATL01000001">
    <property type="protein sequence ID" value="SPY27449.1"/>
    <property type="molecule type" value="Genomic_DNA"/>
</dbReference>
<dbReference type="AlphaFoldDB" id="A0A2X1W8S3"/>
<feature type="chain" id="PRO_5016181338" evidence="9">
    <location>
        <begin position="21"/>
        <end position="254"/>
    </location>
</feature>
<name>A0A2X1W8S3_PHODM</name>
<dbReference type="RefSeq" id="WP_005300838.1">
    <property type="nucleotide sequence ID" value="NZ_CP077686.1"/>
</dbReference>
<dbReference type="InterPro" id="IPR005594">
    <property type="entry name" value="YadA_C"/>
</dbReference>
<evidence type="ECO:0000256" key="5">
    <source>
        <dbReference type="ARBA" id="ARBA00022729"/>
    </source>
</evidence>
<keyword evidence="4" id="KW-0812">Transmembrane</keyword>
<feature type="region of interest" description="Disordered" evidence="8">
    <location>
        <begin position="21"/>
        <end position="111"/>
    </location>
</feature>
<evidence type="ECO:0000256" key="8">
    <source>
        <dbReference type="SAM" id="MobiDB-lite"/>
    </source>
</evidence>
<proteinExistence type="predicted"/>
<evidence type="ECO:0000256" key="4">
    <source>
        <dbReference type="ARBA" id="ARBA00022692"/>
    </source>
</evidence>
<evidence type="ECO:0000256" key="1">
    <source>
        <dbReference type="ARBA" id="ARBA00004241"/>
    </source>
</evidence>
<comment type="subcellular location">
    <subcellularLocation>
        <location evidence="2">Cell outer membrane</location>
    </subcellularLocation>
    <subcellularLocation>
        <location evidence="1">Cell surface</location>
    </subcellularLocation>
</comment>
<evidence type="ECO:0000256" key="6">
    <source>
        <dbReference type="ARBA" id="ARBA00023136"/>
    </source>
</evidence>
<dbReference type="GO" id="GO:0009279">
    <property type="term" value="C:cell outer membrane"/>
    <property type="evidence" value="ECO:0007669"/>
    <property type="project" value="UniProtKB-SubCell"/>
</dbReference>